<organism evidence="1 2">
    <name type="scientific">Leeia speluncae</name>
    <dbReference type="NCBI Taxonomy" id="2884804"/>
    <lineage>
        <taxon>Bacteria</taxon>
        <taxon>Pseudomonadati</taxon>
        <taxon>Pseudomonadota</taxon>
        <taxon>Betaproteobacteria</taxon>
        <taxon>Neisseriales</taxon>
        <taxon>Leeiaceae</taxon>
        <taxon>Leeia</taxon>
    </lineage>
</organism>
<sequence length="540" mass="60530">MLEALVSKLMSGGKVSTELKTLQGATTMLASYAAKDFNAAFATLVQALKQIDTQEQRSPKKRAQAFIYSEDTARKYYKHLMSQLIRMLDAQDLAANSYYHMVLGFQEALIECYRTLVFSQPDAEKKLGRDILGQLVCRSLLLLADKAFIQYLRYESPDDADWANANKFYAMAESAGFTHELMPLYGTTTDSKTCEGEFLRMQILALSQPQCFSPLQIAVLNDWLIKNMQFLSIDKEINPQAHSFAINLQTAEPAVMLTRKELGDGIRYLSTQSLIQRGGMVLKQLEQRTDLKSMGFPSSIAPELVEGIFSRTTKCWSRSQYPKRRDQRVTAPEIGLLYQGVTALMASLKFKEGGANEPIKAPSAAFDTRVHSRNGVTTVKVDESLLDERAPSSMWLVEDHSVYGLGLRQHNTVLQRPAINDMVAVRFQNKLRVCVVRRISMGQDDRQELGLEVLAVDPQLVMLRSSTGITLEAVFAVGIEGTVRTRALLLPPHFEPRPDPYLLVYKGKEYKVQIDPQPKKFSGGNIFSFVIPDSAGQKKT</sequence>
<dbReference type="Proteomes" id="UP001165395">
    <property type="component" value="Unassembled WGS sequence"/>
</dbReference>
<proteinExistence type="predicted"/>
<evidence type="ECO:0000313" key="2">
    <source>
        <dbReference type="Proteomes" id="UP001165395"/>
    </source>
</evidence>
<dbReference type="RefSeq" id="WP_227180363.1">
    <property type="nucleotide sequence ID" value="NZ_JAJBZT010000004.1"/>
</dbReference>
<keyword evidence="2" id="KW-1185">Reference proteome</keyword>
<dbReference type="EMBL" id="JAJBZT010000004">
    <property type="protein sequence ID" value="MCB6183581.1"/>
    <property type="molecule type" value="Genomic_DNA"/>
</dbReference>
<protein>
    <submittedName>
        <fullName evidence="1">Uncharacterized protein</fullName>
    </submittedName>
</protein>
<accession>A0ABS8D6I0</accession>
<comment type="caution">
    <text evidence="1">The sequence shown here is derived from an EMBL/GenBank/DDBJ whole genome shotgun (WGS) entry which is preliminary data.</text>
</comment>
<evidence type="ECO:0000313" key="1">
    <source>
        <dbReference type="EMBL" id="MCB6183581.1"/>
    </source>
</evidence>
<name>A0ABS8D6I0_9NEIS</name>
<gene>
    <name evidence="1" type="ORF">LIN78_08475</name>
</gene>
<reference evidence="1" key="1">
    <citation type="submission" date="2021-10" db="EMBL/GenBank/DDBJ databases">
        <title>The complete genome sequence of Leeia sp. TBRC 13508.</title>
        <authorList>
            <person name="Charoenyingcharoen P."/>
            <person name="Yukphan P."/>
        </authorList>
    </citation>
    <scope>NUCLEOTIDE SEQUENCE</scope>
    <source>
        <strain evidence="1">TBRC 13508</strain>
    </source>
</reference>